<name>A0A161TPU1_9BACL</name>
<gene>
    <name evidence="3" type="ORF">AWM68_16955</name>
</gene>
<dbReference type="PANTHER" id="PTHR34477">
    <property type="entry name" value="UPF0213 PROTEIN YHBQ"/>
    <property type="match status" value="1"/>
</dbReference>
<dbReference type="EMBL" id="LRFC01000004">
    <property type="protein sequence ID" value="KZE68095.1"/>
    <property type="molecule type" value="Genomic_DNA"/>
</dbReference>
<dbReference type="InterPro" id="IPR000305">
    <property type="entry name" value="GIY-YIG_endonuc"/>
</dbReference>
<protein>
    <submittedName>
        <fullName evidence="3">Endonuclease</fullName>
    </submittedName>
</protein>
<evidence type="ECO:0000259" key="2">
    <source>
        <dbReference type="PROSITE" id="PS50164"/>
    </source>
</evidence>
<reference evidence="4" key="1">
    <citation type="submission" date="2016-01" db="EMBL/GenBank/DDBJ databases">
        <title>Draft genome of Chromobacterium sp. F49.</title>
        <authorList>
            <person name="Hong K.W."/>
        </authorList>
    </citation>
    <scope>NUCLEOTIDE SEQUENCE [LARGE SCALE GENOMIC DNA]</scope>
    <source>
        <strain evidence="4">P7IIIA</strain>
    </source>
</reference>
<keyword evidence="3" id="KW-0378">Hydrolase</keyword>
<dbReference type="CDD" id="cd10456">
    <property type="entry name" value="GIY-YIG_UPF0213"/>
    <property type="match status" value="1"/>
</dbReference>
<dbReference type="OrthoDB" id="9807770at2"/>
<dbReference type="GO" id="GO:0004519">
    <property type="term" value="F:endonuclease activity"/>
    <property type="evidence" value="ECO:0007669"/>
    <property type="project" value="UniProtKB-KW"/>
</dbReference>
<dbReference type="RefSeq" id="WP_066238099.1">
    <property type="nucleotide sequence ID" value="NZ_LRFC01000004.1"/>
</dbReference>
<dbReference type="InterPro" id="IPR035901">
    <property type="entry name" value="GIY-YIG_endonuc_sf"/>
</dbReference>
<comment type="similarity">
    <text evidence="1">Belongs to the UPF0213 family.</text>
</comment>
<dbReference type="Gene3D" id="3.40.1440.10">
    <property type="entry name" value="GIY-YIG endonuclease"/>
    <property type="match status" value="1"/>
</dbReference>
<keyword evidence="3" id="KW-0540">Nuclease</keyword>
<keyword evidence="4" id="KW-1185">Reference proteome</keyword>
<dbReference type="AlphaFoldDB" id="A0A161TPU1"/>
<organism evidence="3 4">
    <name type="scientific">Fictibacillus phosphorivorans</name>
    <dbReference type="NCBI Taxonomy" id="1221500"/>
    <lineage>
        <taxon>Bacteria</taxon>
        <taxon>Bacillati</taxon>
        <taxon>Bacillota</taxon>
        <taxon>Bacilli</taxon>
        <taxon>Bacillales</taxon>
        <taxon>Fictibacillaceae</taxon>
        <taxon>Fictibacillus</taxon>
    </lineage>
</organism>
<evidence type="ECO:0000313" key="4">
    <source>
        <dbReference type="Proteomes" id="UP000076567"/>
    </source>
</evidence>
<comment type="caution">
    <text evidence="3">The sequence shown here is derived from an EMBL/GenBank/DDBJ whole genome shotgun (WGS) entry which is preliminary data.</text>
</comment>
<dbReference type="Proteomes" id="UP000076567">
    <property type="component" value="Unassembled WGS sequence"/>
</dbReference>
<dbReference type="SUPFAM" id="SSF82771">
    <property type="entry name" value="GIY-YIG endonuclease"/>
    <property type="match status" value="1"/>
</dbReference>
<evidence type="ECO:0000313" key="3">
    <source>
        <dbReference type="EMBL" id="KZE68095.1"/>
    </source>
</evidence>
<feature type="domain" description="GIY-YIG" evidence="2">
    <location>
        <begin position="6"/>
        <end position="81"/>
    </location>
</feature>
<dbReference type="InterPro" id="IPR050190">
    <property type="entry name" value="UPF0213_domain"/>
</dbReference>
<dbReference type="PROSITE" id="PS50164">
    <property type="entry name" value="GIY_YIG"/>
    <property type="match status" value="1"/>
</dbReference>
<sequence length="99" mass="11428">MVKKEDNHFLYILECGDGTYYTGYTNDVAKRLEKHRDGKGAKYTRGRGPLKLVFQKSFSTKQEAMQMEFAVKKLNRAEKERMIKEGSVSYVAAKELRKG</sequence>
<evidence type="ECO:0000256" key="1">
    <source>
        <dbReference type="ARBA" id="ARBA00007435"/>
    </source>
</evidence>
<dbReference type="PANTHER" id="PTHR34477:SF1">
    <property type="entry name" value="UPF0213 PROTEIN YHBQ"/>
    <property type="match status" value="1"/>
</dbReference>
<dbReference type="Pfam" id="PF01541">
    <property type="entry name" value="GIY-YIG"/>
    <property type="match status" value="1"/>
</dbReference>
<accession>A0A161TPU1</accession>
<proteinExistence type="inferred from homology"/>
<keyword evidence="3" id="KW-0255">Endonuclease</keyword>